<keyword evidence="2" id="KW-1185">Reference proteome</keyword>
<comment type="caution">
    <text evidence="1">The sequence shown here is derived from an EMBL/GenBank/DDBJ whole genome shotgun (WGS) entry which is preliminary data.</text>
</comment>
<dbReference type="AlphaFoldDB" id="A0A9K3E5E4"/>
<name>A0A9K3E5E4_HELAN</name>
<dbReference type="EMBL" id="MNCJ02000330">
    <property type="protein sequence ID" value="KAF5766697.1"/>
    <property type="molecule type" value="Genomic_DNA"/>
</dbReference>
<dbReference type="Gramene" id="mRNA:HanXRQr2_Chr15g0718511">
    <property type="protein sequence ID" value="mRNA:HanXRQr2_Chr15g0718511"/>
    <property type="gene ID" value="HanXRQr2_Chr15g0718511"/>
</dbReference>
<reference evidence="1" key="2">
    <citation type="submission" date="2020-06" db="EMBL/GenBank/DDBJ databases">
        <title>Helianthus annuus Genome sequencing and assembly Release 2.</title>
        <authorList>
            <person name="Gouzy J."/>
            <person name="Langlade N."/>
            <person name="Munos S."/>
        </authorList>
    </citation>
    <scope>NUCLEOTIDE SEQUENCE</scope>
    <source>
        <tissue evidence="1">Leaves</tissue>
    </source>
</reference>
<reference evidence="1" key="1">
    <citation type="journal article" date="2017" name="Nature">
        <title>The sunflower genome provides insights into oil metabolism, flowering and Asterid evolution.</title>
        <authorList>
            <person name="Badouin H."/>
            <person name="Gouzy J."/>
            <person name="Grassa C.J."/>
            <person name="Murat F."/>
            <person name="Staton S.E."/>
            <person name="Cottret L."/>
            <person name="Lelandais-Briere C."/>
            <person name="Owens G.L."/>
            <person name="Carrere S."/>
            <person name="Mayjonade B."/>
            <person name="Legrand L."/>
            <person name="Gill N."/>
            <person name="Kane N.C."/>
            <person name="Bowers J.E."/>
            <person name="Hubner S."/>
            <person name="Bellec A."/>
            <person name="Berard A."/>
            <person name="Berges H."/>
            <person name="Blanchet N."/>
            <person name="Boniface M.C."/>
            <person name="Brunel D."/>
            <person name="Catrice O."/>
            <person name="Chaidir N."/>
            <person name="Claudel C."/>
            <person name="Donnadieu C."/>
            <person name="Faraut T."/>
            <person name="Fievet G."/>
            <person name="Helmstetter N."/>
            <person name="King M."/>
            <person name="Knapp S.J."/>
            <person name="Lai Z."/>
            <person name="Le Paslier M.C."/>
            <person name="Lippi Y."/>
            <person name="Lorenzon L."/>
            <person name="Mandel J.R."/>
            <person name="Marage G."/>
            <person name="Marchand G."/>
            <person name="Marquand E."/>
            <person name="Bret-Mestries E."/>
            <person name="Morien E."/>
            <person name="Nambeesan S."/>
            <person name="Nguyen T."/>
            <person name="Pegot-Espagnet P."/>
            <person name="Pouilly N."/>
            <person name="Raftis F."/>
            <person name="Sallet E."/>
            <person name="Schiex T."/>
            <person name="Thomas J."/>
            <person name="Vandecasteele C."/>
            <person name="Vares D."/>
            <person name="Vear F."/>
            <person name="Vautrin S."/>
            <person name="Crespi M."/>
            <person name="Mangin B."/>
            <person name="Burke J.M."/>
            <person name="Salse J."/>
            <person name="Munos S."/>
            <person name="Vincourt P."/>
            <person name="Rieseberg L.H."/>
            <person name="Langlade N.B."/>
        </authorList>
    </citation>
    <scope>NUCLEOTIDE SEQUENCE</scope>
    <source>
        <tissue evidence="1">Leaves</tissue>
    </source>
</reference>
<evidence type="ECO:0000313" key="1">
    <source>
        <dbReference type="EMBL" id="KAF5766697.1"/>
    </source>
</evidence>
<organism evidence="1 2">
    <name type="scientific">Helianthus annuus</name>
    <name type="common">Common sunflower</name>
    <dbReference type="NCBI Taxonomy" id="4232"/>
    <lineage>
        <taxon>Eukaryota</taxon>
        <taxon>Viridiplantae</taxon>
        <taxon>Streptophyta</taxon>
        <taxon>Embryophyta</taxon>
        <taxon>Tracheophyta</taxon>
        <taxon>Spermatophyta</taxon>
        <taxon>Magnoliopsida</taxon>
        <taxon>eudicotyledons</taxon>
        <taxon>Gunneridae</taxon>
        <taxon>Pentapetalae</taxon>
        <taxon>asterids</taxon>
        <taxon>campanulids</taxon>
        <taxon>Asterales</taxon>
        <taxon>Asteraceae</taxon>
        <taxon>Asteroideae</taxon>
        <taxon>Heliantheae alliance</taxon>
        <taxon>Heliantheae</taxon>
        <taxon>Helianthus</taxon>
    </lineage>
</organism>
<dbReference type="Proteomes" id="UP000215914">
    <property type="component" value="Unassembled WGS sequence"/>
</dbReference>
<sequence>MHVLSKGEAGFNEELPFKGKDFITENVCFENSALEMFFSFFSYLNLYKTYC</sequence>
<gene>
    <name evidence="1" type="ORF">HanXRQr2_Chr15g0718511</name>
</gene>
<protein>
    <submittedName>
        <fullName evidence="1">Uncharacterized protein</fullName>
    </submittedName>
</protein>
<evidence type="ECO:0000313" key="2">
    <source>
        <dbReference type="Proteomes" id="UP000215914"/>
    </source>
</evidence>
<accession>A0A9K3E5E4</accession>
<proteinExistence type="predicted"/>